<dbReference type="SUPFAM" id="SSF48108">
    <property type="entry name" value="Carbamoyl phosphate synthetase, large subunit connection domain"/>
    <property type="match status" value="1"/>
</dbReference>
<dbReference type="PROSITE" id="PS50975">
    <property type="entry name" value="ATP_GRASP"/>
    <property type="match status" value="1"/>
</dbReference>
<dbReference type="Gene3D" id="3.30.470.20">
    <property type="entry name" value="ATP-grasp fold, B domain"/>
    <property type="match status" value="1"/>
</dbReference>
<dbReference type="Pfam" id="PF02787">
    <property type="entry name" value="CPSase_L_D3"/>
    <property type="match status" value="1"/>
</dbReference>
<dbReference type="PROSITE" id="PS00867">
    <property type="entry name" value="CPSASE_2"/>
    <property type="match status" value="1"/>
</dbReference>
<evidence type="ECO:0000256" key="7">
    <source>
        <dbReference type="ARBA" id="ARBA00023211"/>
    </source>
</evidence>
<protein>
    <recommendedName>
        <fullName evidence="9">ATP-grasp domain-containing protein</fullName>
    </recommendedName>
</protein>
<dbReference type="EMBL" id="BARV01002341">
    <property type="protein sequence ID" value="GAH91076.1"/>
    <property type="molecule type" value="Genomic_DNA"/>
</dbReference>
<dbReference type="Pfam" id="PF02786">
    <property type="entry name" value="CPSase_L_D2"/>
    <property type="match status" value="1"/>
</dbReference>
<evidence type="ECO:0000313" key="10">
    <source>
        <dbReference type="EMBL" id="GAH91076.1"/>
    </source>
</evidence>
<proteinExistence type="predicted"/>
<evidence type="ECO:0000256" key="5">
    <source>
        <dbReference type="ARBA" id="ARBA00022842"/>
    </source>
</evidence>
<organism evidence="10">
    <name type="scientific">marine sediment metagenome</name>
    <dbReference type="NCBI Taxonomy" id="412755"/>
    <lineage>
        <taxon>unclassified sequences</taxon>
        <taxon>metagenomes</taxon>
        <taxon>ecological metagenomes</taxon>
    </lineage>
</organism>
<reference evidence="10" key="1">
    <citation type="journal article" date="2014" name="Front. Microbiol.">
        <title>High frequency of phylogenetically diverse reductive dehalogenase-homologous genes in deep subseafloor sedimentary metagenomes.</title>
        <authorList>
            <person name="Kawai M."/>
            <person name="Futagami T."/>
            <person name="Toyoda A."/>
            <person name="Takaki Y."/>
            <person name="Nishi S."/>
            <person name="Hori S."/>
            <person name="Arai W."/>
            <person name="Tsubouchi T."/>
            <person name="Morono Y."/>
            <person name="Uchiyama I."/>
            <person name="Ito T."/>
            <person name="Fujiyama A."/>
            <person name="Inagaki F."/>
            <person name="Takami H."/>
        </authorList>
    </citation>
    <scope>NUCLEOTIDE SEQUENCE</scope>
    <source>
        <strain evidence="10">Expedition CK06-06</strain>
    </source>
</reference>
<dbReference type="GO" id="GO:0006541">
    <property type="term" value="P:glutamine metabolic process"/>
    <property type="evidence" value="ECO:0007669"/>
    <property type="project" value="TreeGrafter"/>
</dbReference>
<dbReference type="GO" id="GO:0006221">
    <property type="term" value="P:pyrimidine nucleotide biosynthetic process"/>
    <property type="evidence" value="ECO:0007669"/>
    <property type="project" value="UniProtKB-KW"/>
</dbReference>
<dbReference type="InterPro" id="IPR005479">
    <property type="entry name" value="CPAse_ATP-bd"/>
</dbReference>
<keyword evidence="2" id="KW-0479">Metal-binding</keyword>
<dbReference type="InterPro" id="IPR011761">
    <property type="entry name" value="ATP-grasp"/>
</dbReference>
<evidence type="ECO:0000256" key="2">
    <source>
        <dbReference type="ARBA" id="ARBA00022723"/>
    </source>
</evidence>
<feature type="non-terminal residue" evidence="10">
    <location>
        <position position="1"/>
    </location>
</feature>
<dbReference type="Gene3D" id="1.10.1030.10">
    <property type="entry name" value="Carbamoyl-phosphate synthetase, large subunit oligomerisation domain"/>
    <property type="match status" value="1"/>
</dbReference>
<dbReference type="InterPro" id="IPR005483">
    <property type="entry name" value="CPSase_dom"/>
</dbReference>
<evidence type="ECO:0000259" key="9">
    <source>
        <dbReference type="PROSITE" id="PS50975"/>
    </source>
</evidence>
<evidence type="ECO:0000256" key="3">
    <source>
        <dbReference type="ARBA" id="ARBA00022741"/>
    </source>
</evidence>
<evidence type="ECO:0000256" key="8">
    <source>
        <dbReference type="ARBA" id="ARBA00047359"/>
    </source>
</evidence>
<dbReference type="GO" id="GO:0046872">
    <property type="term" value="F:metal ion binding"/>
    <property type="evidence" value="ECO:0007669"/>
    <property type="project" value="UniProtKB-KW"/>
</dbReference>
<dbReference type="GO" id="GO:0004088">
    <property type="term" value="F:carbamoyl-phosphate synthase (glutamine-hydrolyzing) activity"/>
    <property type="evidence" value="ECO:0007669"/>
    <property type="project" value="TreeGrafter"/>
</dbReference>
<dbReference type="FunFam" id="1.10.1030.10:FF:000002">
    <property type="entry name" value="Carbamoyl-phosphate synthase large chain"/>
    <property type="match status" value="1"/>
</dbReference>
<accession>X1J8R3</accession>
<dbReference type="GO" id="GO:0004087">
    <property type="term" value="F:carbamoyl-phosphate synthase (ammonia) activity"/>
    <property type="evidence" value="ECO:0007669"/>
    <property type="project" value="UniProtKB-EC"/>
</dbReference>
<keyword evidence="5" id="KW-0460">Magnesium</keyword>
<evidence type="ECO:0000256" key="6">
    <source>
        <dbReference type="ARBA" id="ARBA00022975"/>
    </source>
</evidence>
<dbReference type="InterPro" id="IPR005480">
    <property type="entry name" value="CPSase_lsu_oligo"/>
</dbReference>
<keyword evidence="4" id="KW-0067">ATP-binding</keyword>
<dbReference type="PRINTS" id="PR00098">
    <property type="entry name" value="CPSASE"/>
</dbReference>
<keyword evidence="3" id="KW-0547">Nucleotide-binding</keyword>
<dbReference type="PANTHER" id="PTHR11405">
    <property type="entry name" value="CARBAMOYLTRANSFERASE FAMILY MEMBER"/>
    <property type="match status" value="1"/>
</dbReference>
<dbReference type="PANTHER" id="PTHR11405:SF53">
    <property type="entry name" value="CARBAMOYL-PHOSPHATE SYNTHASE [AMMONIA], MITOCHONDRIAL"/>
    <property type="match status" value="1"/>
</dbReference>
<comment type="caution">
    <text evidence="10">The sequence shown here is derived from an EMBL/GenBank/DDBJ whole genome shotgun (WGS) entry which is preliminary data.</text>
</comment>
<dbReference type="GO" id="GO:0005524">
    <property type="term" value="F:ATP binding"/>
    <property type="evidence" value="ECO:0007669"/>
    <property type="project" value="UniProtKB-KW"/>
</dbReference>
<evidence type="ECO:0000256" key="4">
    <source>
        <dbReference type="ARBA" id="ARBA00022840"/>
    </source>
</evidence>
<dbReference type="InterPro" id="IPR036897">
    <property type="entry name" value="CarbamoylP_synth_lsu_oligo_sf"/>
</dbReference>
<dbReference type="SUPFAM" id="SSF56059">
    <property type="entry name" value="Glutathione synthetase ATP-binding domain-like"/>
    <property type="match status" value="1"/>
</dbReference>
<evidence type="ECO:0000256" key="1">
    <source>
        <dbReference type="ARBA" id="ARBA00022598"/>
    </source>
</evidence>
<sequence>LTPHPIVAGKWAPGQKGVTESQYYVIEVNPRVSRSSALASKATGYPIARVAAKIAIGRRLDEIPNKVTGKTLAFFEPALDYCVVKIPRWPFDKFALGDRDVGSQMKATGEVMAIDRCFEAALQKAVRSLEFGKRTLLWEDSNWSKGKGLDSYPLHPNDLRVWAITAALRRGATPEELSQRTGIDPWFIYKLQNIVDMERRLLSEPLKPEILWQAKRLGFSDEQIATLADRLPEQLRRIRHEWHICPVYKMVDTCAAEFEAETPYFYSTYEKENEAEPLEGGGVRLFWNSSLPSTA</sequence>
<comment type="catalytic activity">
    <reaction evidence="8">
        <text>hydrogencarbonate + NH4(+) + 2 ATP = carbamoyl phosphate + 2 ADP + phosphate + 2 H(+)</text>
        <dbReference type="Rhea" id="RHEA:18029"/>
        <dbReference type="ChEBI" id="CHEBI:15378"/>
        <dbReference type="ChEBI" id="CHEBI:17544"/>
        <dbReference type="ChEBI" id="CHEBI:28938"/>
        <dbReference type="ChEBI" id="CHEBI:30616"/>
        <dbReference type="ChEBI" id="CHEBI:43474"/>
        <dbReference type="ChEBI" id="CHEBI:58228"/>
        <dbReference type="ChEBI" id="CHEBI:456216"/>
        <dbReference type="EC" id="6.3.4.16"/>
    </reaction>
</comment>
<gene>
    <name evidence="10" type="ORF">S06H3_06116</name>
</gene>
<dbReference type="GO" id="GO:0005737">
    <property type="term" value="C:cytoplasm"/>
    <property type="evidence" value="ECO:0007669"/>
    <property type="project" value="TreeGrafter"/>
</dbReference>
<keyword evidence="6" id="KW-0665">Pyrimidine biosynthesis</keyword>
<dbReference type="AlphaFoldDB" id="X1J8R3"/>
<dbReference type="SMART" id="SM01096">
    <property type="entry name" value="CPSase_L_D3"/>
    <property type="match status" value="1"/>
</dbReference>
<feature type="domain" description="ATP-grasp" evidence="9">
    <location>
        <begin position="18"/>
        <end position="56"/>
    </location>
</feature>
<keyword evidence="1" id="KW-0436">Ligase</keyword>
<name>X1J8R3_9ZZZZ</name>
<keyword evidence="7" id="KW-0464">Manganese</keyword>